<reference evidence="3 4" key="1">
    <citation type="submission" date="2017-06" db="EMBL/GenBank/DDBJ databases">
        <authorList>
            <person name="Kim H.J."/>
            <person name="Triplett B.A."/>
        </authorList>
    </citation>
    <scope>NUCLEOTIDE SEQUENCE [LARGE SCALE GENOMIC DNA]</scope>
    <source>
        <strain evidence="3 4">DSM 29052</strain>
    </source>
</reference>
<name>A0A238X2P3_9RHOB</name>
<gene>
    <name evidence="3" type="ORF">SAMN06265370_108122</name>
</gene>
<dbReference type="AlphaFoldDB" id="A0A238X2P3"/>
<protein>
    <submittedName>
        <fullName evidence="3">Ion channel</fullName>
    </submittedName>
</protein>
<feature type="domain" description="Potassium channel" evidence="2">
    <location>
        <begin position="61"/>
        <end position="133"/>
    </location>
</feature>
<dbReference type="Gene3D" id="1.10.287.70">
    <property type="match status" value="1"/>
</dbReference>
<dbReference type="InterPro" id="IPR013099">
    <property type="entry name" value="K_chnl_dom"/>
</dbReference>
<evidence type="ECO:0000256" key="1">
    <source>
        <dbReference type="SAM" id="Phobius"/>
    </source>
</evidence>
<evidence type="ECO:0000259" key="2">
    <source>
        <dbReference type="Pfam" id="PF07885"/>
    </source>
</evidence>
<dbReference type="RefSeq" id="WP_089270534.1">
    <property type="nucleotide sequence ID" value="NZ_FZNN01000008.1"/>
</dbReference>
<keyword evidence="1" id="KW-0472">Membrane</keyword>
<dbReference type="SUPFAM" id="SSF81324">
    <property type="entry name" value="Voltage-gated potassium channels"/>
    <property type="match status" value="1"/>
</dbReference>
<accession>A0A238X2P3</accession>
<keyword evidence="4" id="KW-1185">Reference proteome</keyword>
<dbReference type="Pfam" id="PF07885">
    <property type="entry name" value="Ion_trans_2"/>
    <property type="match status" value="1"/>
</dbReference>
<feature type="transmembrane region" description="Helical" evidence="1">
    <location>
        <begin position="108"/>
        <end position="129"/>
    </location>
</feature>
<sequence length="147" mass="16464">MFLQLFLGSVLIGATVLAAALSWWGLEVMLRRIHNWVLRPPHGLKLSVVLSLAMFWTLMMMTAAVWIWAVALWLLQIFVTFEASVYFALVAFTTLGFGDLLLPVQWRLLGGLAAANGLLIFGLLTAMLVETLSQTRSHQREHRRKGG</sequence>
<feature type="transmembrane region" description="Helical" evidence="1">
    <location>
        <begin position="48"/>
        <end position="73"/>
    </location>
</feature>
<organism evidence="3 4">
    <name type="scientific">Puniceibacterium sediminis</name>
    <dbReference type="NCBI Taxonomy" id="1608407"/>
    <lineage>
        <taxon>Bacteria</taxon>
        <taxon>Pseudomonadati</taxon>
        <taxon>Pseudomonadota</taxon>
        <taxon>Alphaproteobacteria</taxon>
        <taxon>Rhodobacterales</taxon>
        <taxon>Paracoccaceae</taxon>
        <taxon>Puniceibacterium</taxon>
    </lineage>
</organism>
<proteinExistence type="predicted"/>
<dbReference type="OrthoDB" id="2974133at2"/>
<evidence type="ECO:0000313" key="4">
    <source>
        <dbReference type="Proteomes" id="UP000198417"/>
    </source>
</evidence>
<dbReference type="EMBL" id="FZNN01000008">
    <property type="protein sequence ID" value="SNR52099.1"/>
    <property type="molecule type" value="Genomic_DNA"/>
</dbReference>
<keyword evidence="1" id="KW-1133">Transmembrane helix</keyword>
<keyword evidence="1" id="KW-0812">Transmembrane</keyword>
<dbReference type="Proteomes" id="UP000198417">
    <property type="component" value="Unassembled WGS sequence"/>
</dbReference>
<evidence type="ECO:0000313" key="3">
    <source>
        <dbReference type="EMBL" id="SNR52099.1"/>
    </source>
</evidence>